<feature type="transmembrane region" description="Helical" evidence="1">
    <location>
        <begin position="6"/>
        <end position="27"/>
    </location>
</feature>
<evidence type="ECO:0000313" key="3">
    <source>
        <dbReference type="Proteomes" id="UP000054321"/>
    </source>
</evidence>
<feature type="transmembrane region" description="Helical" evidence="1">
    <location>
        <begin position="34"/>
        <end position="56"/>
    </location>
</feature>
<organism evidence="2 3">
    <name type="scientific">Oidiodendron maius (strain Zn)</name>
    <dbReference type="NCBI Taxonomy" id="913774"/>
    <lineage>
        <taxon>Eukaryota</taxon>
        <taxon>Fungi</taxon>
        <taxon>Dikarya</taxon>
        <taxon>Ascomycota</taxon>
        <taxon>Pezizomycotina</taxon>
        <taxon>Leotiomycetes</taxon>
        <taxon>Leotiomycetes incertae sedis</taxon>
        <taxon>Myxotrichaceae</taxon>
        <taxon>Oidiodendron</taxon>
    </lineage>
</organism>
<reference evidence="2 3" key="1">
    <citation type="submission" date="2014-04" db="EMBL/GenBank/DDBJ databases">
        <authorList>
            <consortium name="DOE Joint Genome Institute"/>
            <person name="Kuo A."/>
            <person name="Martino E."/>
            <person name="Perotto S."/>
            <person name="Kohler A."/>
            <person name="Nagy L.G."/>
            <person name="Floudas D."/>
            <person name="Copeland A."/>
            <person name="Barry K.W."/>
            <person name="Cichocki N."/>
            <person name="Veneault-Fourrey C."/>
            <person name="LaButti K."/>
            <person name="Lindquist E.A."/>
            <person name="Lipzen A."/>
            <person name="Lundell T."/>
            <person name="Morin E."/>
            <person name="Murat C."/>
            <person name="Sun H."/>
            <person name="Tunlid A."/>
            <person name="Henrissat B."/>
            <person name="Grigoriev I.V."/>
            <person name="Hibbett D.S."/>
            <person name="Martin F."/>
            <person name="Nordberg H.P."/>
            <person name="Cantor M.N."/>
            <person name="Hua S.X."/>
        </authorList>
    </citation>
    <scope>NUCLEOTIDE SEQUENCE [LARGE SCALE GENOMIC DNA]</scope>
    <source>
        <strain evidence="2 3">Zn</strain>
    </source>
</reference>
<keyword evidence="1" id="KW-0472">Membrane</keyword>
<keyword evidence="3" id="KW-1185">Reference proteome</keyword>
<dbReference type="STRING" id="913774.A0A0C3HAP3"/>
<feature type="transmembrane region" description="Helical" evidence="1">
    <location>
        <begin position="62"/>
        <end position="83"/>
    </location>
</feature>
<reference evidence="3" key="2">
    <citation type="submission" date="2015-01" db="EMBL/GenBank/DDBJ databases">
        <title>Evolutionary Origins and Diversification of the Mycorrhizal Mutualists.</title>
        <authorList>
            <consortium name="DOE Joint Genome Institute"/>
            <consortium name="Mycorrhizal Genomics Consortium"/>
            <person name="Kohler A."/>
            <person name="Kuo A."/>
            <person name="Nagy L.G."/>
            <person name="Floudas D."/>
            <person name="Copeland A."/>
            <person name="Barry K.W."/>
            <person name="Cichocki N."/>
            <person name="Veneault-Fourrey C."/>
            <person name="LaButti K."/>
            <person name="Lindquist E.A."/>
            <person name="Lipzen A."/>
            <person name="Lundell T."/>
            <person name="Morin E."/>
            <person name="Murat C."/>
            <person name="Riley R."/>
            <person name="Ohm R."/>
            <person name="Sun H."/>
            <person name="Tunlid A."/>
            <person name="Henrissat B."/>
            <person name="Grigoriev I.V."/>
            <person name="Hibbett D.S."/>
            <person name="Martin F."/>
        </authorList>
    </citation>
    <scope>NUCLEOTIDE SEQUENCE [LARGE SCALE GENOMIC DNA]</scope>
    <source>
        <strain evidence="3">Zn</strain>
    </source>
</reference>
<evidence type="ECO:0000256" key="1">
    <source>
        <dbReference type="SAM" id="Phobius"/>
    </source>
</evidence>
<dbReference type="Proteomes" id="UP000054321">
    <property type="component" value="Unassembled WGS sequence"/>
</dbReference>
<protein>
    <submittedName>
        <fullName evidence="2">Uncharacterized protein</fullName>
    </submittedName>
</protein>
<keyword evidence="1" id="KW-0812">Transmembrane</keyword>
<proteinExistence type="predicted"/>
<keyword evidence="1" id="KW-1133">Transmembrane helix</keyword>
<gene>
    <name evidence="2" type="ORF">OIDMADRAFT_127710</name>
</gene>
<accession>A0A0C3HAP3</accession>
<dbReference type="InParanoid" id="A0A0C3HAP3"/>
<dbReference type="HOGENOM" id="CLU_152668_0_0_1"/>
<evidence type="ECO:0000313" key="2">
    <source>
        <dbReference type="EMBL" id="KIM99426.1"/>
    </source>
</evidence>
<name>A0A0C3HAP3_OIDMZ</name>
<dbReference type="EMBL" id="KN832879">
    <property type="protein sequence ID" value="KIM99426.1"/>
    <property type="molecule type" value="Genomic_DNA"/>
</dbReference>
<dbReference type="AlphaFoldDB" id="A0A0C3HAP3"/>
<feature type="non-terminal residue" evidence="2">
    <location>
        <position position="1"/>
    </location>
</feature>
<sequence>IVNSVMSFISSFFHGIGAALQSVFAFFQSILQAILGTVQAIFSTVWGAISGIALTFEGLIKFILGNIVVIGGAAAAFIVYTAYQQRTRTSPAVEPARQKKIN</sequence>
<dbReference type="OrthoDB" id="2561686at2759"/>